<accession>A0ABP7MKI7</accession>
<keyword evidence="7 8" id="KW-0998">Cell outer membrane</keyword>
<dbReference type="InterPro" id="IPR036942">
    <property type="entry name" value="Beta-barrel_TonB_sf"/>
</dbReference>
<keyword evidence="4 8" id="KW-0812">Transmembrane</keyword>
<organism evidence="10 11">
    <name type="scientific">Litoribacillus peritrichatus</name>
    <dbReference type="NCBI Taxonomy" id="718191"/>
    <lineage>
        <taxon>Bacteria</taxon>
        <taxon>Pseudomonadati</taxon>
        <taxon>Pseudomonadota</taxon>
        <taxon>Gammaproteobacteria</taxon>
        <taxon>Oceanospirillales</taxon>
        <taxon>Oceanospirillaceae</taxon>
        <taxon>Litoribacillus</taxon>
    </lineage>
</organism>
<dbReference type="Gene3D" id="2.40.170.20">
    <property type="entry name" value="TonB-dependent receptor, beta-barrel domain"/>
    <property type="match status" value="1"/>
</dbReference>
<sequence length="693" mass="78076">MGLFILKACLVAFLIFNTAWLHGDELDFDQLLEADFEELMNISVVTPGRRAQRLSRVTVSTSVLTQQQIRQSGVTSLPEALRLMPGVIVREMASGHYDVHIRGLDSVPPNKGYPDMFNKSALVMIDHRPVYNYFNGAVIWQELPIELHDLARIELVRGSSGSLYGANAASGVIHFITQDAFEEANHVSVARGENHSEDLRARFSSKLSDTAAFSGSFHRSQRDRSDDQYYSFDALGYRPLASVNSLVTDLPLTELDKRYPDQRLSLDKQGLNLFLDMTPAAGQSLRLSAGLAHSSYQSVFHDSRATPLGSYKSQHQYLSAVYDSQALHWAGSVKQGELVALSVMGFDFDYQVYDTTLEHKTWSDGTSSLTLGGALSGTEYKSGFLGHNGKADQFNSALFSQLHHQLNSKLRVTAAVRGDYFETPNDVFWSFSGGMNYQISDDLNGRAYLGRAYQSPFFIETNVNADVMPSSNRRLKFQGNDNMALTTIESGEVGFRYRIREGHNLDWELFVMQADSYPDIETDISVDNGVVVTDSKFETLRLKARIIGSTLSWQSSWSSQVSSHVYVTAQNTDLNDAPTFTGTLEDRHHKGTPTYYGGVVVNYRPTAVWNWNVNAYYLDEQAFDYRMLDERTLDDSVYQEDSRWILNTKLSYQFHRVGSVFINGRNLVNSRQPQLQYMDRLDSLWMAGVELDF</sequence>
<comment type="caution">
    <text evidence="10">The sequence shown here is derived from an EMBL/GenBank/DDBJ whole genome shotgun (WGS) entry which is preliminary data.</text>
</comment>
<dbReference type="InterPro" id="IPR037066">
    <property type="entry name" value="Plug_dom_sf"/>
</dbReference>
<dbReference type="EMBL" id="BAABBN010000007">
    <property type="protein sequence ID" value="GAA3925275.1"/>
    <property type="molecule type" value="Genomic_DNA"/>
</dbReference>
<evidence type="ECO:0000313" key="10">
    <source>
        <dbReference type="EMBL" id="GAA3925275.1"/>
    </source>
</evidence>
<dbReference type="InterPro" id="IPR012910">
    <property type="entry name" value="Plug_dom"/>
</dbReference>
<dbReference type="PROSITE" id="PS52016">
    <property type="entry name" value="TONB_DEPENDENT_REC_3"/>
    <property type="match status" value="1"/>
</dbReference>
<evidence type="ECO:0000256" key="3">
    <source>
        <dbReference type="ARBA" id="ARBA00022452"/>
    </source>
</evidence>
<dbReference type="Proteomes" id="UP001501565">
    <property type="component" value="Unassembled WGS sequence"/>
</dbReference>
<proteinExistence type="inferred from homology"/>
<dbReference type="InterPro" id="IPR039426">
    <property type="entry name" value="TonB-dep_rcpt-like"/>
</dbReference>
<evidence type="ECO:0000256" key="4">
    <source>
        <dbReference type="ARBA" id="ARBA00022692"/>
    </source>
</evidence>
<feature type="domain" description="TonB-dependent receptor plug" evidence="9">
    <location>
        <begin position="55"/>
        <end position="172"/>
    </location>
</feature>
<dbReference type="Gene3D" id="2.170.130.10">
    <property type="entry name" value="TonB-dependent receptor, plug domain"/>
    <property type="match status" value="1"/>
</dbReference>
<evidence type="ECO:0000256" key="6">
    <source>
        <dbReference type="ARBA" id="ARBA00023136"/>
    </source>
</evidence>
<evidence type="ECO:0000256" key="8">
    <source>
        <dbReference type="PROSITE-ProRule" id="PRU01360"/>
    </source>
</evidence>
<keyword evidence="5" id="KW-0732">Signal</keyword>
<gene>
    <name evidence="10" type="ORF">GCM10022277_21630</name>
</gene>
<evidence type="ECO:0000313" key="11">
    <source>
        <dbReference type="Proteomes" id="UP001501565"/>
    </source>
</evidence>
<evidence type="ECO:0000256" key="7">
    <source>
        <dbReference type="ARBA" id="ARBA00023237"/>
    </source>
</evidence>
<dbReference type="PANTHER" id="PTHR30069">
    <property type="entry name" value="TONB-DEPENDENT OUTER MEMBRANE RECEPTOR"/>
    <property type="match status" value="1"/>
</dbReference>
<evidence type="ECO:0000259" key="9">
    <source>
        <dbReference type="Pfam" id="PF07715"/>
    </source>
</evidence>
<evidence type="ECO:0000256" key="5">
    <source>
        <dbReference type="ARBA" id="ARBA00022729"/>
    </source>
</evidence>
<keyword evidence="6 8" id="KW-0472">Membrane</keyword>
<evidence type="ECO:0000256" key="1">
    <source>
        <dbReference type="ARBA" id="ARBA00004571"/>
    </source>
</evidence>
<evidence type="ECO:0000256" key="2">
    <source>
        <dbReference type="ARBA" id="ARBA00022448"/>
    </source>
</evidence>
<comment type="subcellular location">
    <subcellularLocation>
        <location evidence="1 8">Cell outer membrane</location>
        <topology evidence="1 8">Multi-pass membrane protein</topology>
    </subcellularLocation>
</comment>
<keyword evidence="2 8" id="KW-0813">Transport</keyword>
<dbReference type="SUPFAM" id="SSF56935">
    <property type="entry name" value="Porins"/>
    <property type="match status" value="1"/>
</dbReference>
<reference evidence="11" key="1">
    <citation type="journal article" date="2019" name="Int. J. Syst. Evol. Microbiol.">
        <title>The Global Catalogue of Microorganisms (GCM) 10K type strain sequencing project: providing services to taxonomists for standard genome sequencing and annotation.</title>
        <authorList>
            <consortium name="The Broad Institute Genomics Platform"/>
            <consortium name="The Broad Institute Genome Sequencing Center for Infectious Disease"/>
            <person name="Wu L."/>
            <person name="Ma J."/>
        </authorList>
    </citation>
    <scope>NUCLEOTIDE SEQUENCE [LARGE SCALE GENOMIC DNA]</scope>
    <source>
        <strain evidence="11">JCM 17551</strain>
    </source>
</reference>
<keyword evidence="11" id="KW-1185">Reference proteome</keyword>
<dbReference type="PANTHER" id="PTHR30069:SF53">
    <property type="entry name" value="COLICIN I RECEPTOR-RELATED"/>
    <property type="match status" value="1"/>
</dbReference>
<protein>
    <recommendedName>
        <fullName evidence="9">TonB-dependent receptor plug domain-containing protein</fullName>
    </recommendedName>
</protein>
<name>A0ABP7MKI7_9GAMM</name>
<comment type="similarity">
    <text evidence="8">Belongs to the TonB-dependent receptor family.</text>
</comment>
<dbReference type="RefSeq" id="WP_344798439.1">
    <property type="nucleotide sequence ID" value="NZ_BAABBN010000007.1"/>
</dbReference>
<dbReference type="Pfam" id="PF07715">
    <property type="entry name" value="Plug"/>
    <property type="match status" value="1"/>
</dbReference>
<keyword evidence="3 8" id="KW-1134">Transmembrane beta strand</keyword>